<evidence type="ECO:0000313" key="6">
    <source>
        <dbReference type="EMBL" id="PWD49925.1"/>
    </source>
</evidence>
<organism evidence="6 7">
    <name type="scientific">Serinibacter arcticus</name>
    <dbReference type="NCBI Taxonomy" id="1655435"/>
    <lineage>
        <taxon>Bacteria</taxon>
        <taxon>Bacillati</taxon>
        <taxon>Actinomycetota</taxon>
        <taxon>Actinomycetes</taxon>
        <taxon>Micrococcales</taxon>
        <taxon>Beutenbergiaceae</taxon>
        <taxon>Serinibacter</taxon>
    </lineage>
</organism>
<dbReference type="SUPFAM" id="SSF53850">
    <property type="entry name" value="Periplasmic binding protein-like II"/>
    <property type="match status" value="1"/>
</dbReference>
<gene>
    <name evidence="6" type="ORF">C8046_03735</name>
</gene>
<protein>
    <recommendedName>
        <fullName evidence="5">SsuA/THI5-like domain-containing protein</fullName>
    </recommendedName>
</protein>
<dbReference type="OrthoDB" id="9806288at2"/>
<proteinExistence type="inferred from homology"/>
<feature type="chain" id="PRO_5015775662" description="SsuA/THI5-like domain-containing protein" evidence="4">
    <location>
        <begin position="29"/>
        <end position="335"/>
    </location>
</feature>
<comment type="caution">
    <text evidence="6">The sequence shown here is derived from an EMBL/GenBank/DDBJ whole genome shotgun (WGS) entry which is preliminary data.</text>
</comment>
<dbReference type="PROSITE" id="PS51257">
    <property type="entry name" value="PROKAR_LIPOPROTEIN"/>
    <property type="match status" value="1"/>
</dbReference>
<dbReference type="InterPro" id="IPR015168">
    <property type="entry name" value="SsuA/THI5"/>
</dbReference>
<comment type="similarity">
    <text evidence="2">Belongs to the bacterial solute-binding protein SsuA/TauA family.</text>
</comment>
<dbReference type="PANTHER" id="PTHR30024:SF47">
    <property type="entry name" value="TAURINE-BINDING PERIPLASMIC PROTEIN"/>
    <property type="match status" value="1"/>
</dbReference>
<evidence type="ECO:0000256" key="1">
    <source>
        <dbReference type="ARBA" id="ARBA00004418"/>
    </source>
</evidence>
<dbReference type="EMBL" id="PYHR01000002">
    <property type="protein sequence ID" value="PWD49925.1"/>
    <property type="molecule type" value="Genomic_DNA"/>
</dbReference>
<reference evidence="6 7" key="1">
    <citation type="submission" date="2018-03" db="EMBL/GenBank/DDBJ databases">
        <title>Genome assembly of novel Miniimonas species PCH200.</title>
        <authorList>
            <person name="Thakur V."/>
            <person name="Kumar V."/>
            <person name="Singh D."/>
        </authorList>
    </citation>
    <scope>NUCLEOTIDE SEQUENCE [LARGE SCALE GENOMIC DNA]</scope>
    <source>
        <strain evidence="6 7">PCH200</strain>
    </source>
</reference>
<dbReference type="Gene3D" id="3.40.190.10">
    <property type="entry name" value="Periplasmic binding protein-like II"/>
    <property type="match status" value="3"/>
</dbReference>
<keyword evidence="7" id="KW-1185">Reference proteome</keyword>
<dbReference type="GO" id="GO:0042597">
    <property type="term" value="C:periplasmic space"/>
    <property type="evidence" value="ECO:0007669"/>
    <property type="project" value="UniProtKB-SubCell"/>
</dbReference>
<feature type="signal peptide" evidence="4">
    <location>
        <begin position="1"/>
        <end position="28"/>
    </location>
</feature>
<comment type="subcellular location">
    <subcellularLocation>
        <location evidence="1">Periplasm</location>
    </subcellularLocation>
</comment>
<dbReference type="AlphaFoldDB" id="A0A2U1ZSG3"/>
<evidence type="ECO:0000256" key="3">
    <source>
        <dbReference type="ARBA" id="ARBA00022729"/>
    </source>
</evidence>
<feature type="domain" description="SsuA/THI5-like" evidence="5">
    <location>
        <begin position="53"/>
        <end position="260"/>
    </location>
</feature>
<sequence length="335" mass="35246">MKSPARLSVLVPVLAGSLLLTACAGSSASDGGDPAPETVATINVGVAPDFFFSHLYFAVEGGFLEDQGIDATLTEFASGQEATEAVTTGQADLTGSTATTVVNLAGRDTGVQVLGSYSEGNGWYAVVGNEQAAGVTSIDDLDGVAVAAQFGNAIDMVVRTFLANHDAGVELIDYRDVKSPQLMSGLARGDYAAAAMWEPNVSTALANIEGASIVLDSDEAVPVRGYNIFGEELAGDPELRERVLTALDNTIEWMNENPDEVVALAMENSGIEDEELASSIQAKLTYSLDFTQENVDELSNAAAFFREQGLIEGTEEDVVAMYDLEGFEAWKSSAE</sequence>
<evidence type="ECO:0000313" key="7">
    <source>
        <dbReference type="Proteomes" id="UP000245166"/>
    </source>
</evidence>
<dbReference type="Proteomes" id="UP000245166">
    <property type="component" value="Unassembled WGS sequence"/>
</dbReference>
<dbReference type="PANTHER" id="PTHR30024">
    <property type="entry name" value="ALIPHATIC SULFONATES-BINDING PROTEIN-RELATED"/>
    <property type="match status" value="1"/>
</dbReference>
<accession>A0A2U1ZSG3</accession>
<evidence type="ECO:0000256" key="2">
    <source>
        <dbReference type="ARBA" id="ARBA00010742"/>
    </source>
</evidence>
<evidence type="ECO:0000259" key="5">
    <source>
        <dbReference type="Pfam" id="PF09084"/>
    </source>
</evidence>
<keyword evidence="3 4" id="KW-0732">Signal</keyword>
<dbReference type="Pfam" id="PF09084">
    <property type="entry name" value="NMT1"/>
    <property type="match status" value="1"/>
</dbReference>
<name>A0A2U1ZSG3_9MICO</name>
<dbReference type="RefSeq" id="WP_109228309.1">
    <property type="nucleotide sequence ID" value="NZ_PYHR01000002.1"/>
</dbReference>
<evidence type="ECO:0000256" key="4">
    <source>
        <dbReference type="SAM" id="SignalP"/>
    </source>
</evidence>